<dbReference type="Proteomes" id="UP000800082">
    <property type="component" value="Unassembled WGS sequence"/>
</dbReference>
<sequence length="100" mass="10658">MADYQEEDLFDDLYDDEPASKPTPAAAAPLKAESEVKTEPQNASTYDAPQDAAPSWQEPAATGGDTNMDGPAFNNGGNQSYGNDQNNDNDYGPINVKEDG</sequence>
<feature type="compositionally biased region" description="Low complexity" evidence="1">
    <location>
        <begin position="20"/>
        <end position="31"/>
    </location>
</feature>
<organism evidence="2 3">
    <name type="scientific">Didymella exigua CBS 183.55</name>
    <dbReference type="NCBI Taxonomy" id="1150837"/>
    <lineage>
        <taxon>Eukaryota</taxon>
        <taxon>Fungi</taxon>
        <taxon>Dikarya</taxon>
        <taxon>Ascomycota</taxon>
        <taxon>Pezizomycotina</taxon>
        <taxon>Dothideomycetes</taxon>
        <taxon>Pleosporomycetidae</taxon>
        <taxon>Pleosporales</taxon>
        <taxon>Pleosporineae</taxon>
        <taxon>Didymellaceae</taxon>
        <taxon>Didymella</taxon>
    </lineage>
</organism>
<gene>
    <name evidence="2" type="ORF">M421DRAFT_319887</name>
</gene>
<dbReference type="OrthoDB" id="3796711at2759"/>
<feature type="region of interest" description="Disordered" evidence="1">
    <location>
        <begin position="1"/>
        <end position="100"/>
    </location>
</feature>
<dbReference type="GeneID" id="54346926"/>
<feature type="compositionally biased region" description="Low complexity" evidence="1">
    <location>
        <begin position="74"/>
        <end position="92"/>
    </location>
</feature>
<dbReference type="AlphaFoldDB" id="A0A6A5S2I4"/>
<proteinExistence type="predicted"/>
<feature type="compositionally biased region" description="Acidic residues" evidence="1">
    <location>
        <begin position="1"/>
        <end position="17"/>
    </location>
</feature>
<name>A0A6A5S2I4_9PLEO</name>
<keyword evidence="3" id="KW-1185">Reference proteome</keyword>
<evidence type="ECO:0000313" key="2">
    <source>
        <dbReference type="EMBL" id="KAF1931747.1"/>
    </source>
</evidence>
<reference evidence="2" key="1">
    <citation type="journal article" date="2020" name="Stud. Mycol.">
        <title>101 Dothideomycetes genomes: a test case for predicting lifestyles and emergence of pathogens.</title>
        <authorList>
            <person name="Haridas S."/>
            <person name="Albert R."/>
            <person name="Binder M."/>
            <person name="Bloem J."/>
            <person name="Labutti K."/>
            <person name="Salamov A."/>
            <person name="Andreopoulos B."/>
            <person name="Baker S."/>
            <person name="Barry K."/>
            <person name="Bills G."/>
            <person name="Bluhm B."/>
            <person name="Cannon C."/>
            <person name="Castanera R."/>
            <person name="Culley D."/>
            <person name="Daum C."/>
            <person name="Ezra D."/>
            <person name="Gonzalez J."/>
            <person name="Henrissat B."/>
            <person name="Kuo A."/>
            <person name="Liang C."/>
            <person name="Lipzen A."/>
            <person name="Lutzoni F."/>
            <person name="Magnuson J."/>
            <person name="Mondo S."/>
            <person name="Nolan M."/>
            <person name="Ohm R."/>
            <person name="Pangilinan J."/>
            <person name="Park H.-J."/>
            <person name="Ramirez L."/>
            <person name="Alfaro M."/>
            <person name="Sun H."/>
            <person name="Tritt A."/>
            <person name="Yoshinaga Y."/>
            <person name="Zwiers L.-H."/>
            <person name="Turgeon B."/>
            <person name="Goodwin S."/>
            <person name="Spatafora J."/>
            <person name="Crous P."/>
            <person name="Grigoriev I."/>
        </authorList>
    </citation>
    <scope>NUCLEOTIDE SEQUENCE</scope>
    <source>
        <strain evidence="2">CBS 183.55</strain>
    </source>
</reference>
<dbReference type="EMBL" id="ML978960">
    <property type="protein sequence ID" value="KAF1931747.1"/>
    <property type="molecule type" value="Genomic_DNA"/>
</dbReference>
<evidence type="ECO:0000313" key="3">
    <source>
        <dbReference type="Proteomes" id="UP000800082"/>
    </source>
</evidence>
<evidence type="ECO:0000256" key="1">
    <source>
        <dbReference type="SAM" id="MobiDB-lite"/>
    </source>
</evidence>
<protein>
    <submittedName>
        <fullName evidence="2">Uncharacterized protein</fullName>
    </submittedName>
</protein>
<accession>A0A6A5S2I4</accession>
<dbReference type="RefSeq" id="XP_033451995.1">
    <property type="nucleotide sequence ID" value="XM_033589279.1"/>
</dbReference>